<dbReference type="PANTHER" id="PTHR18964:SF149">
    <property type="entry name" value="BIFUNCTIONAL UDP-N-ACETYLGLUCOSAMINE 2-EPIMERASE_N-ACETYLMANNOSAMINE KINASE"/>
    <property type="match status" value="1"/>
</dbReference>
<dbReference type="Gene3D" id="1.10.10.10">
    <property type="entry name" value="Winged helix-like DNA-binding domain superfamily/Winged helix DNA-binding domain"/>
    <property type="match status" value="1"/>
</dbReference>
<sequence>MKPTSRDIRTANRYEVLRQIIAESPTSRQELAVATGLSLATVATLVGELLDLGLITEVGFEDSAGGRPRGLVAVDPSGGALIGVDIAETYVHVELFDLALNVLARADEDLRPGESLPEQVVGHVAAGVGSVVAQAGVEAARVLGVGVSVPGQVDRDSGVAEYAPNLDWHDVPLLDLLAGHIAHPLYLDNPLRACVVAELWFGAARGRGDAVVVNLGTGVGAGLALGGGLHRGVSNSAGEWGHTTLVLDGRLCHCGGHGCVETYVGAPGIMQNLRELSPGSPLLHPGDQTATIDALARAVAEDDPVAVKTVRETARYLGAGISDLINLLNPEVVVLSSWVAARLGEPLLAEVRRAVARHALRRPLAATEIVLTPIPTDPVSLGAATFALEGALRSAGRRTPRRSATARSRTAPPS</sequence>
<evidence type="ECO:0000256" key="2">
    <source>
        <dbReference type="SAM" id="MobiDB-lite"/>
    </source>
</evidence>
<keyword evidence="3" id="KW-0418">Kinase</keyword>
<keyword evidence="3" id="KW-0808">Transferase</keyword>
<dbReference type="InterPro" id="IPR000600">
    <property type="entry name" value="ROK"/>
</dbReference>
<dbReference type="Proteomes" id="UP000585836">
    <property type="component" value="Unassembled WGS sequence"/>
</dbReference>
<dbReference type="GO" id="GO:0016301">
    <property type="term" value="F:kinase activity"/>
    <property type="evidence" value="ECO:0007669"/>
    <property type="project" value="UniProtKB-KW"/>
</dbReference>
<keyword evidence="4" id="KW-1185">Reference proteome</keyword>
<dbReference type="SUPFAM" id="SSF53067">
    <property type="entry name" value="Actin-like ATPase domain"/>
    <property type="match status" value="1"/>
</dbReference>
<organism evidence="3 4">
    <name type="scientific">Streptomyces echinatus</name>
    <dbReference type="NCBI Taxonomy" id="67293"/>
    <lineage>
        <taxon>Bacteria</taxon>
        <taxon>Bacillati</taxon>
        <taxon>Actinomycetota</taxon>
        <taxon>Actinomycetes</taxon>
        <taxon>Kitasatosporales</taxon>
        <taxon>Streptomycetaceae</taxon>
        <taxon>Streptomyces</taxon>
    </lineage>
</organism>
<feature type="region of interest" description="Disordered" evidence="2">
    <location>
        <begin position="394"/>
        <end position="414"/>
    </location>
</feature>
<reference evidence="3 4" key="1">
    <citation type="submission" date="2020-08" db="EMBL/GenBank/DDBJ databases">
        <title>Genomic Encyclopedia of Type Strains, Phase III (KMG-III): the genomes of soil and plant-associated and newly described type strains.</title>
        <authorList>
            <person name="Whitman W."/>
        </authorList>
    </citation>
    <scope>NUCLEOTIDE SEQUENCE [LARGE SCALE GENOMIC DNA]</scope>
    <source>
        <strain evidence="3 4">CECT 3313</strain>
    </source>
</reference>
<proteinExistence type="inferred from homology"/>
<dbReference type="RefSeq" id="WP_184971580.1">
    <property type="nucleotide sequence ID" value="NZ_BAAAWF010000049.1"/>
</dbReference>
<comment type="similarity">
    <text evidence="1">Belongs to the ROK (NagC/XylR) family.</text>
</comment>
<dbReference type="AlphaFoldDB" id="A0A7W9Q0G7"/>
<comment type="caution">
    <text evidence="3">The sequence shown here is derived from an EMBL/GenBank/DDBJ whole genome shotgun (WGS) entry which is preliminary data.</text>
</comment>
<dbReference type="EMBL" id="JACHJK010000013">
    <property type="protein sequence ID" value="MBB5930778.1"/>
    <property type="molecule type" value="Genomic_DNA"/>
</dbReference>
<evidence type="ECO:0000256" key="1">
    <source>
        <dbReference type="ARBA" id="ARBA00006479"/>
    </source>
</evidence>
<dbReference type="PROSITE" id="PS01125">
    <property type="entry name" value="ROK"/>
    <property type="match status" value="1"/>
</dbReference>
<dbReference type="Pfam" id="PF13412">
    <property type="entry name" value="HTH_24"/>
    <property type="match status" value="1"/>
</dbReference>
<accession>A0A7W9Q0G7</accession>
<dbReference type="Pfam" id="PF00480">
    <property type="entry name" value="ROK"/>
    <property type="match status" value="1"/>
</dbReference>
<evidence type="ECO:0000313" key="4">
    <source>
        <dbReference type="Proteomes" id="UP000585836"/>
    </source>
</evidence>
<dbReference type="Gene3D" id="3.30.420.40">
    <property type="match status" value="2"/>
</dbReference>
<protein>
    <submittedName>
        <fullName evidence="3">Putative NBD/HSP70 family sugar kinase</fullName>
    </submittedName>
</protein>
<name>A0A7W9Q0G7_9ACTN</name>
<dbReference type="InterPro" id="IPR043129">
    <property type="entry name" value="ATPase_NBD"/>
</dbReference>
<dbReference type="SUPFAM" id="SSF46785">
    <property type="entry name" value="Winged helix' DNA-binding domain"/>
    <property type="match status" value="1"/>
</dbReference>
<gene>
    <name evidence="3" type="ORF">FHS34_006285</name>
</gene>
<dbReference type="InterPro" id="IPR036388">
    <property type="entry name" value="WH-like_DNA-bd_sf"/>
</dbReference>
<dbReference type="PANTHER" id="PTHR18964">
    <property type="entry name" value="ROK (REPRESSOR, ORF, KINASE) FAMILY"/>
    <property type="match status" value="1"/>
</dbReference>
<feature type="compositionally biased region" description="Low complexity" evidence="2">
    <location>
        <begin position="402"/>
        <end position="414"/>
    </location>
</feature>
<dbReference type="InterPro" id="IPR049874">
    <property type="entry name" value="ROK_cs"/>
</dbReference>
<dbReference type="InterPro" id="IPR036390">
    <property type="entry name" value="WH_DNA-bd_sf"/>
</dbReference>
<evidence type="ECO:0000313" key="3">
    <source>
        <dbReference type="EMBL" id="MBB5930778.1"/>
    </source>
</evidence>